<keyword evidence="2" id="KW-1133">Transmembrane helix</keyword>
<keyword evidence="2" id="KW-0812">Transmembrane</keyword>
<evidence type="ECO:0008006" key="5">
    <source>
        <dbReference type="Google" id="ProtNLM"/>
    </source>
</evidence>
<sequence length="262" mass="29247">MADRQTVQLFDHMHRGMPFEFTTKMSMMKRLATLVSTAELFGYQYAGVQQEVFSIKLRFMPDPSPQAQARAAQYWPYAPQVPGIPRQMLELNKKRVLFDLTGKSALLKRLPVVGVVLFMALLRSLSFLGDSMGLALGYLCGMVVLVGVGVWVNFLRHKKAGVYLQTAGFVRHEPSPGQVFYLPPGFEQQYGQPQPAQYGQPPQQYGQQAPGYGQQAPGYGQQAPGYGGQAEPQQPPYGAPQHQQQPPQYGQQQPSQYRQPPQ</sequence>
<proteinExistence type="predicted"/>
<dbReference type="Proteomes" id="UP001571476">
    <property type="component" value="Unassembled WGS sequence"/>
</dbReference>
<comment type="caution">
    <text evidence="3">The sequence shown here is derived from an EMBL/GenBank/DDBJ whole genome shotgun (WGS) entry which is preliminary data.</text>
</comment>
<name>A0ABV4SY28_9ACTN</name>
<evidence type="ECO:0000313" key="3">
    <source>
        <dbReference type="EMBL" id="MFA3843297.1"/>
    </source>
</evidence>
<accession>A0ABV4SY28</accession>
<gene>
    <name evidence="3" type="ORF">ACEG43_45505</name>
</gene>
<evidence type="ECO:0000256" key="2">
    <source>
        <dbReference type="SAM" id="Phobius"/>
    </source>
</evidence>
<evidence type="ECO:0000256" key="1">
    <source>
        <dbReference type="SAM" id="MobiDB-lite"/>
    </source>
</evidence>
<feature type="transmembrane region" description="Helical" evidence="2">
    <location>
        <begin position="135"/>
        <end position="155"/>
    </location>
</feature>
<feature type="region of interest" description="Disordered" evidence="1">
    <location>
        <begin position="191"/>
        <end position="262"/>
    </location>
</feature>
<dbReference type="RefSeq" id="WP_372567126.1">
    <property type="nucleotide sequence ID" value="NZ_JBGOSP010000056.1"/>
</dbReference>
<reference evidence="3 4" key="1">
    <citation type="submission" date="2024-08" db="EMBL/GenBank/DDBJ databases">
        <title>Genome sequence of Streptomyces aureus CACIA-1.46HGO.</title>
        <authorList>
            <person name="Evangelista-Martinez Z."/>
        </authorList>
    </citation>
    <scope>NUCLEOTIDE SEQUENCE [LARGE SCALE GENOMIC DNA]</scope>
    <source>
        <strain evidence="3 4">CACIA-1.46HGO</strain>
    </source>
</reference>
<evidence type="ECO:0000313" key="4">
    <source>
        <dbReference type="Proteomes" id="UP001571476"/>
    </source>
</evidence>
<keyword evidence="4" id="KW-1185">Reference proteome</keyword>
<feature type="compositionally biased region" description="Low complexity" evidence="1">
    <location>
        <begin position="191"/>
        <end position="232"/>
    </location>
</feature>
<dbReference type="EMBL" id="JBGOSP010000056">
    <property type="protein sequence ID" value="MFA3843297.1"/>
    <property type="molecule type" value="Genomic_DNA"/>
</dbReference>
<feature type="transmembrane region" description="Helical" evidence="2">
    <location>
        <begin position="110"/>
        <end position="129"/>
    </location>
</feature>
<keyword evidence="2" id="KW-0472">Membrane</keyword>
<feature type="compositionally biased region" description="Low complexity" evidence="1">
    <location>
        <begin position="239"/>
        <end position="262"/>
    </location>
</feature>
<organism evidence="3 4">
    <name type="scientific">Streptomyces aureus</name>
    <dbReference type="NCBI Taxonomy" id="193461"/>
    <lineage>
        <taxon>Bacteria</taxon>
        <taxon>Bacillati</taxon>
        <taxon>Actinomycetota</taxon>
        <taxon>Actinomycetes</taxon>
        <taxon>Kitasatosporales</taxon>
        <taxon>Streptomycetaceae</taxon>
        <taxon>Streptomyces</taxon>
    </lineage>
</organism>
<protein>
    <recommendedName>
        <fullName evidence="5">Integral membrane protein</fullName>
    </recommendedName>
</protein>